<evidence type="ECO:0008006" key="3">
    <source>
        <dbReference type="Google" id="ProtNLM"/>
    </source>
</evidence>
<gene>
    <name evidence="1" type="ORF">CYL20_19345</name>
</gene>
<dbReference type="EMBL" id="CP025494">
    <property type="protein sequence ID" value="AVE06617.1"/>
    <property type="molecule type" value="Genomic_DNA"/>
</dbReference>
<protein>
    <recommendedName>
        <fullName evidence="3">KTSC domain-containing protein</fullName>
    </recommendedName>
</protein>
<reference evidence="1 2" key="1">
    <citation type="submission" date="2017-12" db="EMBL/GenBank/DDBJ databases">
        <title>Genome sequence of Pseudomonas palleroniana MAB3.</title>
        <authorList>
            <person name="Nascimento F.X."/>
        </authorList>
    </citation>
    <scope>NUCLEOTIDE SEQUENCE [LARGE SCALE GENOMIC DNA]</scope>
    <source>
        <strain evidence="1 2">MAB3</strain>
    </source>
</reference>
<dbReference type="Proteomes" id="UP000237830">
    <property type="component" value="Chromosome"/>
</dbReference>
<dbReference type="AlphaFoldDB" id="A0A2L1JDQ9"/>
<evidence type="ECO:0000313" key="1">
    <source>
        <dbReference type="EMBL" id="AVE06617.1"/>
    </source>
</evidence>
<sequence>MERYENRGGDSGVVGYEIGPGSIVVAFKDGWKYLYDGTRPGAPIVSQLQQLALSGHGLNSYLTRVVKGRFARKFR</sequence>
<accession>A0A2L1JDQ9</accession>
<proteinExistence type="predicted"/>
<organism evidence="1 2">
    <name type="scientific">Pseudomonas palleroniana</name>
    <dbReference type="NCBI Taxonomy" id="191390"/>
    <lineage>
        <taxon>Bacteria</taxon>
        <taxon>Pseudomonadati</taxon>
        <taxon>Pseudomonadota</taxon>
        <taxon>Gammaproteobacteria</taxon>
        <taxon>Pseudomonadales</taxon>
        <taxon>Pseudomonadaceae</taxon>
        <taxon>Pseudomonas</taxon>
    </lineage>
</organism>
<name>A0A2L1JDQ9_9PSED</name>
<evidence type="ECO:0000313" key="2">
    <source>
        <dbReference type="Proteomes" id="UP000237830"/>
    </source>
</evidence>